<dbReference type="PANTHER" id="PTHR43674">
    <property type="entry name" value="NITRILASE C965.09-RELATED"/>
    <property type="match status" value="1"/>
</dbReference>
<evidence type="ECO:0000259" key="2">
    <source>
        <dbReference type="PROSITE" id="PS50263"/>
    </source>
</evidence>
<feature type="domain" description="CN hydrolase" evidence="2">
    <location>
        <begin position="1"/>
        <end position="230"/>
    </location>
</feature>
<dbReference type="RefSeq" id="WP_119132934.1">
    <property type="nucleotide sequence ID" value="NZ_QXXQ01000001.1"/>
</dbReference>
<dbReference type="OrthoDB" id="9811121at2"/>
<dbReference type="SUPFAM" id="SSF56317">
    <property type="entry name" value="Carbon-nitrogen hydrolase"/>
    <property type="match status" value="1"/>
</dbReference>
<dbReference type="InterPro" id="IPR036526">
    <property type="entry name" value="C-N_Hydrolase_sf"/>
</dbReference>
<dbReference type="EMBL" id="QXXQ01000001">
    <property type="protein sequence ID" value="RID93517.1"/>
    <property type="molecule type" value="Genomic_DNA"/>
</dbReference>
<reference evidence="3 4" key="1">
    <citation type="submission" date="2018-09" db="EMBL/GenBank/DDBJ databases">
        <title>Gemmobacter lutimaris sp. nov., a marine bacterium isolated from tidal flat.</title>
        <authorList>
            <person name="Lee D.W."/>
            <person name="Yoo Y."/>
            <person name="Kim J.-J."/>
            <person name="Kim B.S."/>
        </authorList>
    </citation>
    <scope>NUCLEOTIDE SEQUENCE [LARGE SCALE GENOMIC DNA]</scope>
    <source>
        <strain evidence="3 4">YJ-T1-11</strain>
    </source>
</reference>
<dbReference type="InterPro" id="IPR003010">
    <property type="entry name" value="C-N_Hydrolase"/>
</dbReference>
<evidence type="ECO:0000313" key="4">
    <source>
        <dbReference type="Proteomes" id="UP000266649"/>
    </source>
</evidence>
<evidence type="ECO:0000256" key="1">
    <source>
        <dbReference type="ARBA" id="ARBA00022801"/>
    </source>
</evidence>
<evidence type="ECO:0000313" key="3">
    <source>
        <dbReference type="EMBL" id="RID93517.1"/>
    </source>
</evidence>
<proteinExistence type="predicted"/>
<dbReference type="GO" id="GO:0016811">
    <property type="term" value="F:hydrolase activity, acting on carbon-nitrogen (but not peptide) bonds, in linear amides"/>
    <property type="evidence" value="ECO:0007669"/>
    <property type="project" value="UniProtKB-ARBA"/>
</dbReference>
<dbReference type="PROSITE" id="PS50263">
    <property type="entry name" value="CN_HYDROLASE"/>
    <property type="match status" value="1"/>
</dbReference>
<comment type="caution">
    <text evidence="3">The sequence shown here is derived from an EMBL/GenBank/DDBJ whole genome shotgun (WGS) entry which is preliminary data.</text>
</comment>
<keyword evidence="4" id="KW-1185">Reference proteome</keyword>
<protein>
    <submittedName>
        <fullName evidence="3">Nitrilase</fullName>
    </submittedName>
</protein>
<dbReference type="Pfam" id="PF00795">
    <property type="entry name" value="CN_hydrolase"/>
    <property type="match status" value="1"/>
</dbReference>
<dbReference type="InterPro" id="IPR050345">
    <property type="entry name" value="Aliph_Amidase/BUP"/>
</dbReference>
<keyword evidence="1" id="KW-0378">Hydrolase</keyword>
<dbReference type="Proteomes" id="UP000266649">
    <property type="component" value="Unassembled WGS sequence"/>
</dbReference>
<name>A0A398BVF8_9RHOB</name>
<accession>A0A398BVF8</accession>
<organism evidence="3 4">
    <name type="scientific">Gemmobacter lutimaris</name>
    <dbReference type="NCBI Taxonomy" id="2306023"/>
    <lineage>
        <taxon>Bacteria</taxon>
        <taxon>Pseudomonadati</taxon>
        <taxon>Pseudomonadota</taxon>
        <taxon>Alphaproteobacteria</taxon>
        <taxon>Rhodobacterales</taxon>
        <taxon>Paracoccaceae</taxon>
        <taxon>Gemmobacter</taxon>
    </lineage>
</organism>
<sequence length="247" mass="25832">MRVALWQALPVAGAVERGFARLASIWVAAEAAGAGVLVVPELFLPGYNCADPGALADADWLARLVAMAPPGCRLVTGWAERDGGRLWNSASVIGPAGEEARYRKIQLYGPREKRLFAPGAEYVLFDLHGVRAALLICYDVEFAPHVAALAARGVEVICVPTANMLPFTHVAEVTVPAMAANHGLSILYANYCGAEGDLAYAGGSVIAGPQGEVVARAGTTEALLIADLPARDPARASTQGVDFTPAR</sequence>
<dbReference type="PANTHER" id="PTHR43674:SF2">
    <property type="entry name" value="BETA-UREIDOPROPIONASE"/>
    <property type="match status" value="1"/>
</dbReference>
<gene>
    <name evidence="3" type="ORF">D2N39_00915</name>
</gene>
<dbReference type="Gene3D" id="3.60.110.10">
    <property type="entry name" value="Carbon-nitrogen hydrolase"/>
    <property type="match status" value="1"/>
</dbReference>
<dbReference type="AlphaFoldDB" id="A0A398BVF8"/>